<evidence type="ECO:0000313" key="2">
    <source>
        <dbReference type="Proteomes" id="UP001415857"/>
    </source>
</evidence>
<gene>
    <name evidence="1" type="ORF">L1049_003542</name>
</gene>
<dbReference type="Proteomes" id="UP001415857">
    <property type="component" value="Unassembled WGS sequence"/>
</dbReference>
<protein>
    <submittedName>
        <fullName evidence="1">Uncharacterized protein</fullName>
    </submittedName>
</protein>
<comment type="caution">
    <text evidence="1">The sequence shown here is derived from an EMBL/GenBank/DDBJ whole genome shotgun (WGS) entry which is preliminary data.</text>
</comment>
<sequence>MSKRLAQWSDMRWLITTNTPRDILYGVWLLREDGGLGDVQCTADYGNGEEWRPSTATAGNEGLHQARDDVRQTITGEEAEVVVYSIQMAEVVKRKAISRPKTTVYVEFLDGEKKLLGKWRERERHMMETMTESGNEKGEIGFPKSDPRKGKRGFVCKAKIRSFWKDCHWDGYIHLKCTKNPLVLTLRRICPPQICFTGIKKCEKIFSDN</sequence>
<accession>A0AAP0N642</accession>
<reference evidence="1 2" key="1">
    <citation type="journal article" date="2024" name="Plant J.">
        <title>Genome sequences and population genomics reveal climatic adaptation and genomic divergence between two closely related sweetgum species.</title>
        <authorList>
            <person name="Xu W.Q."/>
            <person name="Ren C.Q."/>
            <person name="Zhang X.Y."/>
            <person name="Comes H.P."/>
            <person name="Liu X.H."/>
            <person name="Li Y.G."/>
            <person name="Kettle C.J."/>
            <person name="Jalonen R."/>
            <person name="Gaisberger H."/>
            <person name="Ma Y.Z."/>
            <person name="Qiu Y.X."/>
        </authorList>
    </citation>
    <scope>NUCLEOTIDE SEQUENCE [LARGE SCALE GENOMIC DNA]</scope>
    <source>
        <strain evidence="1">Hangzhou</strain>
    </source>
</reference>
<keyword evidence="2" id="KW-1185">Reference proteome</keyword>
<evidence type="ECO:0000313" key="1">
    <source>
        <dbReference type="EMBL" id="KAK9265419.1"/>
    </source>
</evidence>
<proteinExistence type="predicted"/>
<name>A0AAP0N642_LIQFO</name>
<dbReference type="EMBL" id="JBBPBK010000397">
    <property type="protein sequence ID" value="KAK9265419.1"/>
    <property type="molecule type" value="Genomic_DNA"/>
</dbReference>
<dbReference type="AlphaFoldDB" id="A0AAP0N642"/>
<organism evidence="1 2">
    <name type="scientific">Liquidambar formosana</name>
    <name type="common">Formosan gum</name>
    <dbReference type="NCBI Taxonomy" id="63359"/>
    <lineage>
        <taxon>Eukaryota</taxon>
        <taxon>Viridiplantae</taxon>
        <taxon>Streptophyta</taxon>
        <taxon>Embryophyta</taxon>
        <taxon>Tracheophyta</taxon>
        <taxon>Spermatophyta</taxon>
        <taxon>Magnoliopsida</taxon>
        <taxon>eudicotyledons</taxon>
        <taxon>Gunneridae</taxon>
        <taxon>Pentapetalae</taxon>
        <taxon>Saxifragales</taxon>
        <taxon>Altingiaceae</taxon>
        <taxon>Liquidambar</taxon>
    </lineage>
</organism>